<organism evidence="1 2">
    <name type="scientific">Pyronema omphalodes (strain CBS 100304)</name>
    <name type="common">Pyronema confluens</name>
    <dbReference type="NCBI Taxonomy" id="1076935"/>
    <lineage>
        <taxon>Eukaryota</taxon>
        <taxon>Fungi</taxon>
        <taxon>Dikarya</taxon>
        <taxon>Ascomycota</taxon>
        <taxon>Pezizomycotina</taxon>
        <taxon>Pezizomycetes</taxon>
        <taxon>Pezizales</taxon>
        <taxon>Pyronemataceae</taxon>
        <taxon>Pyronema</taxon>
    </lineage>
</organism>
<proteinExistence type="predicted"/>
<name>U4KXY5_PYROM</name>
<keyword evidence="2" id="KW-1185">Reference proteome</keyword>
<dbReference type="AlphaFoldDB" id="U4KXY5"/>
<sequence>MAFNPTTAYELDATTNSLSPQYMVYRRYGDLTISPCINLGLFPTLYLANLAASNLCATEFGDIHSTKALSNGGVVYKRLGEGNSGPDDIMMIFTGLGSIPIMATVNSVTPKNTTAGPLDYTSYTSPISSCAISPTSYTFFNTIPALSTRYRVYRLHRNLDVSRCSNLGPFTTLSEANLAAENISADEFGDRYGKEQFSNGLVSFKRLGKGDWNPEDTIGFYTNSDSEYMGLSLEDGYLSEISDDEKIAGQQTNSAPDSPGPFTFTSSHTQLLMLSLSAYLGALVLSSIV</sequence>
<evidence type="ECO:0000313" key="2">
    <source>
        <dbReference type="Proteomes" id="UP000018144"/>
    </source>
</evidence>
<evidence type="ECO:0000313" key="1">
    <source>
        <dbReference type="EMBL" id="CCX06801.1"/>
    </source>
</evidence>
<gene>
    <name evidence="1" type="ORF">PCON_06388</name>
</gene>
<dbReference type="Proteomes" id="UP000018144">
    <property type="component" value="Unassembled WGS sequence"/>
</dbReference>
<accession>U4KXY5</accession>
<dbReference type="EMBL" id="HF935314">
    <property type="protein sequence ID" value="CCX06801.1"/>
    <property type="molecule type" value="Genomic_DNA"/>
</dbReference>
<reference evidence="1 2" key="1">
    <citation type="journal article" date="2013" name="PLoS Genet.">
        <title>The genome and development-dependent transcriptomes of Pyronema confluens: a window into fungal evolution.</title>
        <authorList>
            <person name="Traeger S."/>
            <person name="Altegoer F."/>
            <person name="Freitag M."/>
            <person name="Gabaldon T."/>
            <person name="Kempken F."/>
            <person name="Kumar A."/>
            <person name="Marcet-Houben M."/>
            <person name="Poggeler S."/>
            <person name="Stajich J.E."/>
            <person name="Nowrousian M."/>
        </authorList>
    </citation>
    <scope>NUCLEOTIDE SEQUENCE [LARGE SCALE GENOMIC DNA]</scope>
    <source>
        <strain evidence="2">CBS 100304</strain>
        <tissue evidence="1">Vegetative mycelium</tissue>
    </source>
</reference>
<dbReference type="OrthoDB" id="5500741at2759"/>
<protein>
    <submittedName>
        <fullName evidence="1">Uncharacterized protein</fullName>
    </submittedName>
</protein>